<accession>A0A6A5TY90</accession>
<keyword evidence="5" id="KW-1185">Reference proteome</keyword>
<keyword evidence="1" id="KW-0732">Signal</keyword>
<dbReference type="GO" id="GO:0005975">
    <property type="term" value="P:carbohydrate metabolic process"/>
    <property type="evidence" value="ECO:0007669"/>
    <property type="project" value="InterPro"/>
</dbReference>
<evidence type="ECO:0000313" key="4">
    <source>
        <dbReference type="EMBL" id="KAF1957040.1"/>
    </source>
</evidence>
<feature type="domain" description="Non-reducing end beta-L-arabinofuranosidase-like GH127 middle" evidence="3">
    <location>
        <begin position="440"/>
        <end position="531"/>
    </location>
</feature>
<organism evidence="4 5">
    <name type="scientific">Byssothecium circinans</name>
    <dbReference type="NCBI Taxonomy" id="147558"/>
    <lineage>
        <taxon>Eukaryota</taxon>
        <taxon>Fungi</taxon>
        <taxon>Dikarya</taxon>
        <taxon>Ascomycota</taxon>
        <taxon>Pezizomycotina</taxon>
        <taxon>Dothideomycetes</taxon>
        <taxon>Pleosporomycetidae</taxon>
        <taxon>Pleosporales</taxon>
        <taxon>Massarineae</taxon>
        <taxon>Massarinaceae</taxon>
        <taxon>Byssothecium</taxon>
    </lineage>
</organism>
<dbReference type="Pfam" id="PF07944">
    <property type="entry name" value="Beta-AFase-like_GH127_cat"/>
    <property type="match status" value="1"/>
</dbReference>
<evidence type="ECO:0000259" key="2">
    <source>
        <dbReference type="Pfam" id="PF07944"/>
    </source>
</evidence>
<evidence type="ECO:0000313" key="5">
    <source>
        <dbReference type="Proteomes" id="UP000800035"/>
    </source>
</evidence>
<dbReference type="EMBL" id="ML976990">
    <property type="protein sequence ID" value="KAF1957040.1"/>
    <property type="molecule type" value="Genomic_DNA"/>
</dbReference>
<dbReference type="InterPro" id="IPR008928">
    <property type="entry name" value="6-hairpin_glycosidase_sf"/>
</dbReference>
<dbReference type="AlphaFoldDB" id="A0A6A5TY90"/>
<feature type="domain" description="Non-reducing end beta-L-arabinofuranosidase-like GH127 catalytic" evidence="2">
    <location>
        <begin position="39"/>
        <end position="430"/>
    </location>
</feature>
<dbReference type="SUPFAM" id="SSF48208">
    <property type="entry name" value="Six-hairpin glycosidases"/>
    <property type="match status" value="1"/>
</dbReference>
<dbReference type="Pfam" id="PF20736">
    <property type="entry name" value="Glyco_hydro127M"/>
    <property type="match status" value="1"/>
</dbReference>
<protein>
    <submittedName>
        <fullName evidence="4">DUF1680-domain-containing protein</fullName>
    </submittedName>
</protein>
<evidence type="ECO:0000256" key="1">
    <source>
        <dbReference type="SAM" id="SignalP"/>
    </source>
</evidence>
<name>A0A6A5TY90_9PLEO</name>
<proteinExistence type="predicted"/>
<dbReference type="PANTHER" id="PTHR31151">
    <property type="entry name" value="PROLINE-TRNA LIGASE (DUF1680)"/>
    <property type="match status" value="1"/>
</dbReference>
<evidence type="ECO:0000259" key="3">
    <source>
        <dbReference type="Pfam" id="PF20736"/>
    </source>
</evidence>
<feature type="signal peptide" evidence="1">
    <location>
        <begin position="1"/>
        <end position="19"/>
    </location>
</feature>
<dbReference type="InterPro" id="IPR049046">
    <property type="entry name" value="Beta-AFase-like_GH127_middle"/>
</dbReference>
<reference evidence="4" key="1">
    <citation type="journal article" date="2020" name="Stud. Mycol.">
        <title>101 Dothideomycetes genomes: a test case for predicting lifestyles and emergence of pathogens.</title>
        <authorList>
            <person name="Haridas S."/>
            <person name="Albert R."/>
            <person name="Binder M."/>
            <person name="Bloem J."/>
            <person name="Labutti K."/>
            <person name="Salamov A."/>
            <person name="Andreopoulos B."/>
            <person name="Baker S."/>
            <person name="Barry K."/>
            <person name="Bills G."/>
            <person name="Bluhm B."/>
            <person name="Cannon C."/>
            <person name="Castanera R."/>
            <person name="Culley D."/>
            <person name="Daum C."/>
            <person name="Ezra D."/>
            <person name="Gonzalez J."/>
            <person name="Henrissat B."/>
            <person name="Kuo A."/>
            <person name="Liang C."/>
            <person name="Lipzen A."/>
            <person name="Lutzoni F."/>
            <person name="Magnuson J."/>
            <person name="Mondo S."/>
            <person name="Nolan M."/>
            <person name="Ohm R."/>
            <person name="Pangilinan J."/>
            <person name="Park H.-J."/>
            <person name="Ramirez L."/>
            <person name="Alfaro M."/>
            <person name="Sun H."/>
            <person name="Tritt A."/>
            <person name="Yoshinaga Y."/>
            <person name="Zwiers L.-H."/>
            <person name="Turgeon B."/>
            <person name="Goodwin S."/>
            <person name="Spatafora J."/>
            <person name="Crous P."/>
            <person name="Grigoriev I."/>
        </authorList>
    </citation>
    <scope>NUCLEOTIDE SEQUENCE</scope>
    <source>
        <strain evidence="4">CBS 675.92</strain>
    </source>
</reference>
<dbReference type="InterPro" id="IPR012878">
    <property type="entry name" value="Beta-AFase-like_GH127_cat"/>
</dbReference>
<dbReference type="Proteomes" id="UP000800035">
    <property type="component" value="Unassembled WGS sequence"/>
</dbReference>
<feature type="chain" id="PRO_5025671730" evidence="1">
    <location>
        <begin position="20"/>
        <end position="618"/>
    </location>
</feature>
<gene>
    <name evidence="4" type="ORF">CC80DRAFT_561508</name>
</gene>
<dbReference type="OrthoDB" id="5358475at2759"/>
<dbReference type="PANTHER" id="PTHR31151:SF0">
    <property type="entry name" value="PROLINE-TRNA LIGASE (DUF1680)"/>
    <property type="match status" value="1"/>
</dbReference>
<sequence>MQFFSILSGLFLAISLVTAQVAPVVSPIGVSAYPFDINQVSLTSSRFMDNQNRTLSYLKFVDTNRLLYVFRANHKLSTNGASANGGWDAPDFPFRSHMQGHFLTAWAQCYAQLGDTECKNRATSFVAELLKCQNNNAAAGFNTGYLSGFPESEFTKLEGGTLTNGNVPYYAIHKTLAGLLDVYRWIGDQNAKTVLLAFAGWVDTRTSKFSYDQMQTILRTEFGGMNEVLADIYHQTGDKRWLTVAQRFDHATIFNPLASNQDQLNGLHANTQVPKWIGAAREYLATGTAKYADIARNAWSITVNAHSYAIGGNSQAEHFRPANAIAGYLNSDTAEGCNTYNMLKLTRQLFAINPSSATYFDYYERALINHMLGQQNPATSHGHITYFTSLNPGGKRGLGPAWGGGTWSTDYDSHWCCQGTGIETNTKMQDSIYFFDSSSLYVNLFTPSVLNWKARSVTVTQSTTFPASDTTTLTVNGAGNWAMKIRTPSWTSGATIAVNGATQSITTTPGTYATLSRTWASGDKVTIKLPMKLRLIPANDNQNVAALAFGPTVLSGNYGSTTLSANPKLDLGSVKRTGTSGLAFTGTADGKTVNIGPFYDAQGHNYAVYWAVSGTLPS</sequence>